<dbReference type="PRINTS" id="PR00420">
    <property type="entry name" value="RNGMNOXGNASE"/>
</dbReference>
<accession>A0ABQ0GKG6</accession>
<dbReference type="EMBL" id="BAAFSV010000004">
    <property type="protein sequence ID" value="GAB1318237.1"/>
    <property type="molecule type" value="Genomic_DNA"/>
</dbReference>
<evidence type="ECO:0000256" key="3">
    <source>
        <dbReference type="ARBA" id="ARBA00023002"/>
    </source>
</evidence>
<feature type="domain" description="FAD-binding" evidence="4">
    <location>
        <begin position="6"/>
        <end position="347"/>
    </location>
</feature>
<dbReference type="RefSeq" id="XP_070919968.1">
    <property type="nucleotide sequence ID" value="XM_071063867.1"/>
</dbReference>
<keyword evidence="2" id="KW-0274">FAD</keyword>
<dbReference type="PANTHER" id="PTHR46865:SF7">
    <property type="entry name" value="MONOOXYGENASE, PUTATIVE (AFU_ORTHOLOGUE AFUA_8G07040)-RELATED"/>
    <property type="match status" value="1"/>
</dbReference>
<sequence length="442" mass="48789">MPPPLRVLISGAGIAGPCLAYWLTRLPSPLRCEITIVERHPRLRNSGQQIDLRGQGIDAMRRMGIEPAVRARLVDEPGMQLVNARGERQAYFEANKTGKGPQGFTAEWEIMRGDLCDVLYQATKGLPGVKYVFGCSVESFTQKGGGGGGGGGKVHAKFSDGKEEEYDLLVGADGIGSRIRRQMFTDGRPDPLKPLGMSLAFYTIPPQEGDDDFATSCHLPGRRLITTRRDRLDCLRVYLMMTGENPELKRALKHGTIAEQKEAWVNLFKHDMDRSWQMPRFLDGLLNSEMANDFYTQELAQVKLDNWSNGNVVLLGDAAFCPSPVTAMGTSVAIVGAYVLAGEIARACLKGAQTGQANPAENIPEALAAYEKTLRPFILDVQNVPATWISKILMPRTSWGISCLHWVAWLAIKLRVDKILTWLLPSDDTGTWKVPDYSELQA</sequence>
<dbReference type="SUPFAM" id="SSF51905">
    <property type="entry name" value="FAD/NAD(P)-binding domain"/>
    <property type="match status" value="1"/>
</dbReference>
<keyword evidence="6" id="KW-1185">Reference proteome</keyword>
<name>A0ABQ0GKG6_9PEZI</name>
<dbReference type="Gene3D" id="3.50.50.60">
    <property type="entry name" value="FAD/NAD(P)-binding domain"/>
    <property type="match status" value="1"/>
</dbReference>
<dbReference type="InterPro" id="IPR051704">
    <property type="entry name" value="FAD_aromatic-hydroxylase"/>
</dbReference>
<evidence type="ECO:0000259" key="4">
    <source>
        <dbReference type="Pfam" id="PF01494"/>
    </source>
</evidence>
<dbReference type="InterPro" id="IPR036188">
    <property type="entry name" value="FAD/NAD-bd_sf"/>
</dbReference>
<keyword evidence="3" id="KW-0560">Oxidoreductase</keyword>
<proteinExistence type="predicted"/>
<dbReference type="Proteomes" id="UP001628179">
    <property type="component" value="Unassembled WGS sequence"/>
</dbReference>
<organism evidence="5 6">
    <name type="scientific">Madurella fahalii</name>
    <dbReference type="NCBI Taxonomy" id="1157608"/>
    <lineage>
        <taxon>Eukaryota</taxon>
        <taxon>Fungi</taxon>
        <taxon>Dikarya</taxon>
        <taxon>Ascomycota</taxon>
        <taxon>Pezizomycotina</taxon>
        <taxon>Sordariomycetes</taxon>
        <taxon>Sordariomycetidae</taxon>
        <taxon>Sordariales</taxon>
        <taxon>Sordariales incertae sedis</taxon>
        <taxon>Madurella</taxon>
    </lineage>
</organism>
<evidence type="ECO:0000256" key="2">
    <source>
        <dbReference type="ARBA" id="ARBA00022827"/>
    </source>
</evidence>
<dbReference type="InterPro" id="IPR002938">
    <property type="entry name" value="FAD-bd"/>
</dbReference>
<dbReference type="Pfam" id="PF01494">
    <property type="entry name" value="FAD_binding_3"/>
    <property type="match status" value="1"/>
</dbReference>
<protein>
    <submittedName>
        <fullName evidence="5">Oxidoreductase</fullName>
    </submittedName>
</protein>
<dbReference type="Gene3D" id="3.30.9.10">
    <property type="entry name" value="D-Amino Acid Oxidase, subunit A, domain 2"/>
    <property type="match status" value="1"/>
</dbReference>
<evidence type="ECO:0000313" key="5">
    <source>
        <dbReference type="EMBL" id="GAB1318237.1"/>
    </source>
</evidence>
<evidence type="ECO:0000256" key="1">
    <source>
        <dbReference type="ARBA" id="ARBA00022630"/>
    </source>
</evidence>
<dbReference type="PANTHER" id="PTHR46865">
    <property type="entry name" value="OXIDOREDUCTASE-RELATED"/>
    <property type="match status" value="1"/>
</dbReference>
<evidence type="ECO:0000313" key="6">
    <source>
        <dbReference type="Proteomes" id="UP001628179"/>
    </source>
</evidence>
<dbReference type="GeneID" id="98179190"/>
<comment type="caution">
    <text evidence="5">The sequence shown here is derived from an EMBL/GenBank/DDBJ whole genome shotgun (WGS) entry which is preliminary data.</text>
</comment>
<keyword evidence="1" id="KW-0285">Flavoprotein</keyword>
<reference evidence="5 6" key="1">
    <citation type="submission" date="2024-09" db="EMBL/GenBank/DDBJ databases">
        <title>Itraconazole resistance in Madurella fahalii resulting from another homologue of gene encoding cytochrome P450 14-alpha sterol demethylase (CYP51).</title>
        <authorList>
            <person name="Yoshioka I."/>
            <person name="Fahal A.H."/>
            <person name="Kaneko S."/>
            <person name="Yaguchi T."/>
        </authorList>
    </citation>
    <scope>NUCLEOTIDE SEQUENCE [LARGE SCALE GENOMIC DNA]</scope>
    <source>
        <strain evidence="5 6">IFM 68171</strain>
    </source>
</reference>
<gene>
    <name evidence="5" type="ORF">MFIFM68171_08447</name>
</gene>